<gene>
    <name evidence="2" type="ORF">CP982_40840</name>
    <name evidence="1" type="ORF">FHS40_001581</name>
</gene>
<protein>
    <recommendedName>
        <fullName evidence="5">Asp23/Gls24 family envelope stress response protein</fullName>
    </recommendedName>
</protein>
<evidence type="ECO:0000313" key="1">
    <source>
        <dbReference type="EMBL" id="MBB5102528.1"/>
    </source>
</evidence>
<dbReference type="RefSeq" id="WP_150515114.1">
    <property type="nucleotide sequence ID" value="NZ_BMSQ01000010.1"/>
</dbReference>
<evidence type="ECO:0000313" key="2">
    <source>
        <dbReference type="EMBL" id="QEV64257.1"/>
    </source>
</evidence>
<dbReference type="Proteomes" id="UP000549009">
    <property type="component" value="Unassembled WGS sequence"/>
</dbReference>
<evidence type="ECO:0000313" key="3">
    <source>
        <dbReference type="Proteomes" id="UP000326505"/>
    </source>
</evidence>
<keyword evidence="4" id="KW-1185">Reference proteome</keyword>
<reference evidence="1 4" key="2">
    <citation type="submission" date="2020-08" db="EMBL/GenBank/DDBJ databases">
        <title>Genomic Encyclopedia of Type Strains, Phase III (KMG-III): the genomes of soil and plant-associated and newly described type strains.</title>
        <authorList>
            <person name="Whitman W."/>
        </authorList>
    </citation>
    <scope>NUCLEOTIDE SEQUENCE [LARGE SCALE GENOMIC DNA]</scope>
    <source>
        <strain evidence="1 4">CECT 3146</strain>
    </source>
</reference>
<dbReference type="EMBL" id="JACHJD010000002">
    <property type="protein sequence ID" value="MBB5102528.1"/>
    <property type="molecule type" value="Genomic_DNA"/>
</dbReference>
<proteinExistence type="predicted"/>
<reference evidence="2 3" key="1">
    <citation type="submission" date="2017-09" db="EMBL/GenBank/DDBJ databases">
        <authorList>
            <person name="Lee N."/>
            <person name="Cho B.-K."/>
        </authorList>
    </citation>
    <scope>NUCLEOTIDE SEQUENCE [LARGE SCALE GENOMIC DNA]</scope>
    <source>
        <strain evidence="2 3">ATCC 27465</strain>
    </source>
</reference>
<dbReference type="Proteomes" id="UP000326505">
    <property type="component" value="Chromosome"/>
</dbReference>
<dbReference type="OrthoDB" id="4328424at2"/>
<evidence type="ECO:0000313" key="4">
    <source>
        <dbReference type="Proteomes" id="UP000549009"/>
    </source>
</evidence>
<dbReference type="AlphaFoldDB" id="A0A5P2XGV6"/>
<organism evidence="2 3">
    <name type="scientific">Streptomyces spectabilis</name>
    <dbReference type="NCBI Taxonomy" id="68270"/>
    <lineage>
        <taxon>Bacteria</taxon>
        <taxon>Bacillati</taxon>
        <taxon>Actinomycetota</taxon>
        <taxon>Actinomycetes</taxon>
        <taxon>Kitasatosporales</taxon>
        <taxon>Streptomycetaceae</taxon>
        <taxon>Streptomyces</taxon>
    </lineage>
</organism>
<name>A0A5P2XGV6_STRST</name>
<dbReference type="EMBL" id="CP023690">
    <property type="protein sequence ID" value="QEV64257.1"/>
    <property type="molecule type" value="Genomic_DNA"/>
</dbReference>
<dbReference type="KEGG" id="sspb:CP982_40840"/>
<evidence type="ECO:0008006" key="5">
    <source>
        <dbReference type="Google" id="ProtNLM"/>
    </source>
</evidence>
<accession>A0A5P2XGV6</accession>
<sequence>MVTGAQDDRRLVEAVAAAVGEVPGVAFLRPGLAERLRAAASARRVDSAPTAPTSAVRVRGASGGGITLEVFVVAHRGRRALDVTRAVREAATRAARTVMSARVPVHVSVTVSGIV</sequence>